<proteinExistence type="predicted"/>
<protein>
    <submittedName>
        <fullName evidence="3">Uncharacterized protein</fullName>
    </submittedName>
</protein>
<evidence type="ECO:0000313" key="5">
    <source>
        <dbReference type="EMBL" id="CAB4215701.1"/>
    </source>
</evidence>
<accession>A0A6J5QT57</accession>
<evidence type="ECO:0000313" key="4">
    <source>
        <dbReference type="EMBL" id="CAB4202719.1"/>
    </source>
</evidence>
<evidence type="ECO:0000313" key="2">
    <source>
        <dbReference type="EMBL" id="CAB4178790.1"/>
    </source>
</evidence>
<organism evidence="3">
    <name type="scientific">uncultured Caudovirales phage</name>
    <dbReference type="NCBI Taxonomy" id="2100421"/>
    <lineage>
        <taxon>Viruses</taxon>
        <taxon>Duplodnaviria</taxon>
        <taxon>Heunggongvirae</taxon>
        <taxon>Uroviricota</taxon>
        <taxon>Caudoviricetes</taxon>
        <taxon>Peduoviridae</taxon>
        <taxon>Maltschvirus</taxon>
        <taxon>Maltschvirus maltsch</taxon>
    </lineage>
</organism>
<dbReference type="EMBL" id="LR796978">
    <property type="protein sequence ID" value="CAB4178790.1"/>
    <property type="molecule type" value="Genomic_DNA"/>
</dbReference>
<feature type="compositionally biased region" description="Basic and acidic residues" evidence="1">
    <location>
        <begin position="1"/>
        <end position="23"/>
    </location>
</feature>
<name>A0A6J5QT57_9CAUD</name>
<feature type="region of interest" description="Disordered" evidence="1">
    <location>
        <begin position="1"/>
        <end position="52"/>
    </location>
</feature>
<dbReference type="EMBL" id="LR797318">
    <property type="protein sequence ID" value="CAB4202719.1"/>
    <property type="molecule type" value="Genomic_DNA"/>
</dbReference>
<reference evidence="3" key="1">
    <citation type="submission" date="2020-05" db="EMBL/GenBank/DDBJ databases">
        <authorList>
            <person name="Chiriac C."/>
            <person name="Salcher M."/>
            <person name="Ghai R."/>
            <person name="Kavagutti S V."/>
        </authorList>
    </citation>
    <scope>NUCLEOTIDE SEQUENCE</scope>
</reference>
<dbReference type="EMBL" id="LR797424">
    <property type="protein sequence ID" value="CAB4215701.1"/>
    <property type="molecule type" value="Genomic_DNA"/>
</dbReference>
<feature type="compositionally biased region" description="Basic and acidic residues" evidence="1">
    <location>
        <begin position="31"/>
        <end position="45"/>
    </location>
</feature>
<gene>
    <name evidence="2" type="ORF">UFOVP1022_8</name>
    <name evidence="3" type="ORF">UFOVP1110_33</name>
    <name evidence="4" type="ORF">UFOVP1378_35</name>
    <name evidence="5" type="ORF">UFOVP1474_51</name>
    <name evidence="6" type="ORF">UFOVP1561_19</name>
</gene>
<dbReference type="EMBL" id="LR797052">
    <property type="protein sequence ID" value="CAB4184068.1"/>
    <property type="molecule type" value="Genomic_DNA"/>
</dbReference>
<sequence>MHNEKKEEVESKATQKREDKEMIQLRNGLFELKKELKKHESEPMNKAHPKAK</sequence>
<evidence type="ECO:0000313" key="3">
    <source>
        <dbReference type="EMBL" id="CAB4184068.1"/>
    </source>
</evidence>
<evidence type="ECO:0000313" key="6">
    <source>
        <dbReference type="EMBL" id="CAB5229911.1"/>
    </source>
</evidence>
<dbReference type="EMBL" id="LR798406">
    <property type="protein sequence ID" value="CAB5229911.1"/>
    <property type="molecule type" value="Genomic_DNA"/>
</dbReference>
<evidence type="ECO:0000256" key="1">
    <source>
        <dbReference type="SAM" id="MobiDB-lite"/>
    </source>
</evidence>